<dbReference type="EMBL" id="JAGRRH010000007">
    <property type="protein sequence ID" value="KAG7366735.1"/>
    <property type="molecule type" value="Genomic_DNA"/>
</dbReference>
<dbReference type="PANTHER" id="PTHR48104:SF30">
    <property type="entry name" value="METACASPASE-1"/>
    <property type="match status" value="1"/>
</dbReference>
<dbReference type="OrthoDB" id="3223806at2759"/>
<evidence type="ECO:0000256" key="2">
    <source>
        <dbReference type="SAM" id="MobiDB-lite"/>
    </source>
</evidence>
<evidence type="ECO:0000313" key="4">
    <source>
        <dbReference type="EMBL" id="KAG7366735.1"/>
    </source>
</evidence>
<evidence type="ECO:0000313" key="5">
    <source>
        <dbReference type="Proteomes" id="UP000693970"/>
    </source>
</evidence>
<feature type="domain" description="Peptidase C14 caspase" evidence="3">
    <location>
        <begin position="168"/>
        <end position="331"/>
    </location>
</feature>
<dbReference type="InterPro" id="IPR011600">
    <property type="entry name" value="Pept_C14_caspase"/>
</dbReference>
<dbReference type="GO" id="GO:0005737">
    <property type="term" value="C:cytoplasm"/>
    <property type="evidence" value="ECO:0007669"/>
    <property type="project" value="TreeGrafter"/>
</dbReference>
<evidence type="ECO:0000259" key="3">
    <source>
        <dbReference type="Pfam" id="PF00656"/>
    </source>
</evidence>
<feature type="region of interest" description="Disordered" evidence="2">
    <location>
        <begin position="1"/>
        <end position="30"/>
    </location>
</feature>
<dbReference type="InterPro" id="IPR050452">
    <property type="entry name" value="Metacaspase"/>
</dbReference>
<protein>
    <submittedName>
        <fullName evidence="4">Caspase domain containing protein</fullName>
    </submittedName>
</protein>
<accession>A0A9K3LRJ6</accession>
<organism evidence="4 5">
    <name type="scientific">Nitzschia inconspicua</name>
    <dbReference type="NCBI Taxonomy" id="303405"/>
    <lineage>
        <taxon>Eukaryota</taxon>
        <taxon>Sar</taxon>
        <taxon>Stramenopiles</taxon>
        <taxon>Ochrophyta</taxon>
        <taxon>Bacillariophyta</taxon>
        <taxon>Bacillariophyceae</taxon>
        <taxon>Bacillariophycidae</taxon>
        <taxon>Bacillariales</taxon>
        <taxon>Bacillariaceae</taxon>
        <taxon>Nitzschia</taxon>
    </lineage>
</organism>
<dbReference type="Proteomes" id="UP000693970">
    <property type="component" value="Unassembled WGS sequence"/>
</dbReference>
<name>A0A9K3LRJ6_9STRA</name>
<comment type="caution">
    <text evidence="4">The sequence shown here is derived from an EMBL/GenBank/DDBJ whole genome shotgun (WGS) entry which is preliminary data.</text>
</comment>
<proteinExistence type="inferred from homology"/>
<reference evidence="4" key="2">
    <citation type="submission" date="2021-04" db="EMBL/GenBank/DDBJ databases">
        <authorList>
            <person name="Podell S."/>
        </authorList>
    </citation>
    <scope>NUCLEOTIDE SEQUENCE</scope>
    <source>
        <strain evidence="4">Hildebrandi</strain>
    </source>
</reference>
<keyword evidence="5" id="KW-1185">Reference proteome</keyword>
<dbReference type="Pfam" id="PF00656">
    <property type="entry name" value="Peptidase_C14"/>
    <property type="match status" value="1"/>
</dbReference>
<dbReference type="GO" id="GO:0004197">
    <property type="term" value="F:cysteine-type endopeptidase activity"/>
    <property type="evidence" value="ECO:0007669"/>
    <property type="project" value="InterPro"/>
</dbReference>
<dbReference type="PANTHER" id="PTHR48104">
    <property type="entry name" value="METACASPASE-4"/>
    <property type="match status" value="1"/>
</dbReference>
<evidence type="ECO:0000256" key="1">
    <source>
        <dbReference type="ARBA" id="ARBA00009005"/>
    </source>
</evidence>
<comment type="similarity">
    <text evidence="1">Belongs to the peptidase C14B family.</text>
</comment>
<sequence>MPSSYPGSRNRSRNAVIPQSSVTARGRNVPVPMTPQSEPLPPCPAATAPEFQRQVEALIPAEVRMISGCHSLETSADISNVHSVAKVQLPSPAGKSGGACTSALLSILYDPQHKGITFQQLLLELRKRLAHAGITQIPQLSGSRPLDLQETPFSLVNQQSQFYGTEGTRRALLVGINYYGQSGQLSGCINDVKNVQKYLVEHQGYRKENVTVLADDGQHPVPTREKIIRGLRQLVAQSNPGDSVYFHYSGHGGLLDPDYWNRFQQADRKLKEYDETLYPVDHGLAGQIRDFSLFNHFVKPMAAGVTVTCVMDCCHSGSVLDLPYTYQPTSAGTIRMRQSMDALTNLAFLYILAGGMLPGGGIMDSVAQNLQQLTGESIDNLTGTGMEEMTFDTEAFQDDAYGMDQSAFDGGQWDGYDGQDLGSGNADGFVAVENDYDGAGDDGAFGDVFRSQGDGGIDTGTDFTAGDGGLNCGEDGGDVDCGECDVTDIFSSILEDL</sequence>
<gene>
    <name evidence="4" type="ORF">IV203_029405</name>
</gene>
<dbReference type="GO" id="GO:0006508">
    <property type="term" value="P:proteolysis"/>
    <property type="evidence" value="ECO:0007669"/>
    <property type="project" value="InterPro"/>
</dbReference>
<reference evidence="4" key="1">
    <citation type="journal article" date="2021" name="Sci. Rep.">
        <title>Diploid genomic architecture of Nitzschia inconspicua, an elite biomass production diatom.</title>
        <authorList>
            <person name="Oliver A."/>
            <person name="Podell S."/>
            <person name="Pinowska A."/>
            <person name="Traller J.C."/>
            <person name="Smith S.R."/>
            <person name="McClure R."/>
            <person name="Beliaev A."/>
            <person name="Bohutskyi P."/>
            <person name="Hill E.A."/>
            <person name="Rabines A."/>
            <person name="Zheng H."/>
            <person name="Allen L.Z."/>
            <person name="Kuo A."/>
            <person name="Grigoriev I.V."/>
            <person name="Allen A.E."/>
            <person name="Hazlebeck D."/>
            <person name="Allen E.E."/>
        </authorList>
    </citation>
    <scope>NUCLEOTIDE SEQUENCE</scope>
    <source>
        <strain evidence="4">Hildebrandi</strain>
    </source>
</reference>
<dbReference type="AlphaFoldDB" id="A0A9K3LRJ6"/>